<accession>A0A2A2CG73</accession>
<feature type="domain" description="PD-(D/E)XK endonuclease-like" evidence="1">
    <location>
        <begin position="8"/>
        <end position="219"/>
    </location>
</feature>
<sequence length="234" mass="26503">MGVKPLPITPSLLNTFLTCPRQYEAKYITKEVVFKQTEEAAYGDRVHKAMENALKYGAALTPEAEFMQPFVDWCRDMASRPGIEMFVEERLAVTHSMTPCSWRGDNGMAAWQRGIADVFFVYHKYKLNIVVDWKTGKLKDDKTQQQLLSLCASKRTGYSKTLCMWAFVKANDLITHVLNLEDLVPIATHLQNVKAYEEACANNAFPPIRNGLCGKWCDVMNCVHNGKNPAFNAK</sequence>
<dbReference type="RefSeq" id="WP_095585982.1">
    <property type="nucleotide sequence ID" value="NZ_MRVZ01000012.1"/>
</dbReference>
<organism evidence="2 3">
    <name type="scientific">Escherichia coli</name>
    <dbReference type="NCBI Taxonomy" id="562"/>
    <lineage>
        <taxon>Bacteria</taxon>
        <taxon>Pseudomonadati</taxon>
        <taxon>Pseudomonadota</taxon>
        <taxon>Gammaproteobacteria</taxon>
        <taxon>Enterobacterales</taxon>
        <taxon>Enterobacteriaceae</taxon>
        <taxon>Escherichia</taxon>
    </lineage>
</organism>
<evidence type="ECO:0000259" key="1">
    <source>
        <dbReference type="Pfam" id="PF12705"/>
    </source>
</evidence>
<protein>
    <recommendedName>
        <fullName evidence="1">PD-(D/E)XK endonuclease-like domain-containing protein</fullName>
    </recommendedName>
</protein>
<evidence type="ECO:0000313" key="3">
    <source>
        <dbReference type="Proteomes" id="UP000218543"/>
    </source>
</evidence>
<name>A0A2A2CG73_ECOLX</name>
<dbReference type="InterPro" id="IPR038726">
    <property type="entry name" value="PDDEXK_AddAB-type"/>
</dbReference>
<evidence type="ECO:0000313" key="2">
    <source>
        <dbReference type="EMBL" id="PAU25777.1"/>
    </source>
</evidence>
<dbReference type="Pfam" id="PF12705">
    <property type="entry name" value="PDDEXK_1"/>
    <property type="match status" value="1"/>
</dbReference>
<proteinExistence type="predicted"/>
<dbReference type="Gene3D" id="3.90.320.10">
    <property type="match status" value="1"/>
</dbReference>
<dbReference type="Proteomes" id="UP000218543">
    <property type="component" value="Unassembled WGS sequence"/>
</dbReference>
<dbReference type="EMBL" id="MRVZ01000012">
    <property type="protein sequence ID" value="PAU25777.1"/>
    <property type="molecule type" value="Genomic_DNA"/>
</dbReference>
<comment type="caution">
    <text evidence="2">The sequence shown here is derived from an EMBL/GenBank/DDBJ whole genome shotgun (WGS) entry which is preliminary data.</text>
</comment>
<reference evidence="2 3" key="1">
    <citation type="submission" date="2016-12" db="EMBL/GenBank/DDBJ databases">
        <title>Real-Time Genomic Investigation Underlying the Public Health Response to a Shiga Toxin-Producing Escherichia Coli O26:H11 Outbreak in a Nursery.</title>
        <authorList>
            <person name="Ferdous M."/>
            <person name="Moran-Gilad J."/>
            <person name="Rossen J.W."/>
            <person name="Gdalevich M."/>
        </authorList>
    </citation>
    <scope>NUCLEOTIDE SEQUENCE [LARGE SCALE GENOMIC DNA]</scope>
    <source>
        <strain evidence="2 3">STEC 514-2</strain>
    </source>
</reference>
<dbReference type="InterPro" id="IPR011604">
    <property type="entry name" value="PDDEXK-like_dom_sf"/>
</dbReference>
<dbReference type="AlphaFoldDB" id="A0A2A2CG73"/>
<gene>
    <name evidence="2" type="ORF">BTQ06_04645</name>
</gene>